<dbReference type="InterPro" id="IPR014710">
    <property type="entry name" value="RmlC-like_jellyroll"/>
</dbReference>
<dbReference type="Proteomes" id="UP000654345">
    <property type="component" value="Unassembled WGS sequence"/>
</dbReference>
<gene>
    <name evidence="7" type="ORF">KSB_07440</name>
</gene>
<dbReference type="PROSITE" id="PS51063">
    <property type="entry name" value="HTH_CRP_2"/>
    <property type="match status" value="1"/>
</dbReference>
<evidence type="ECO:0000313" key="7">
    <source>
        <dbReference type="EMBL" id="GHO52269.1"/>
    </source>
</evidence>
<feature type="domain" description="HTH crp-type" evidence="6">
    <location>
        <begin position="164"/>
        <end position="235"/>
    </location>
</feature>
<organism evidence="7 8">
    <name type="scientific">Ktedonobacter robiniae</name>
    <dbReference type="NCBI Taxonomy" id="2778365"/>
    <lineage>
        <taxon>Bacteria</taxon>
        <taxon>Bacillati</taxon>
        <taxon>Chloroflexota</taxon>
        <taxon>Ktedonobacteria</taxon>
        <taxon>Ktedonobacterales</taxon>
        <taxon>Ktedonobacteraceae</taxon>
        <taxon>Ktedonobacter</taxon>
    </lineage>
</organism>
<comment type="caution">
    <text evidence="7">The sequence shown here is derived from an EMBL/GenBank/DDBJ whole genome shotgun (WGS) entry which is preliminary data.</text>
</comment>
<evidence type="ECO:0000256" key="3">
    <source>
        <dbReference type="ARBA" id="ARBA00023163"/>
    </source>
</evidence>
<keyword evidence="3" id="KW-0804">Transcription</keyword>
<dbReference type="SUPFAM" id="SSF51206">
    <property type="entry name" value="cAMP-binding domain-like"/>
    <property type="match status" value="1"/>
</dbReference>
<dbReference type="PROSITE" id="PS50042">
    <property type="entry name" value="CNMP_BINDING_3"/>
    <property type="match status" value="1"/>
</dbReference>
<dbReference type="SMART" id="SM00100">
    <property type="entry name" value="cNMP"/>
    <property type="match status" value="1"/>
</dbReference>
<keyword evidence="8" id="KW-1185">Reference proteome</keyword>
<feature type="domain" description="Cyclic nucleotide-binding" evidence="5">
    <location>
        <begin position="30"/>
        <end position="150"/>
    </location>
</feature>
<feature type="compositionally biased region" description="Polar residues" evidence="4">
    <location>
        <begin position="1"/>
        <end position="17"/>
    </location>
</feature>
<dbReference type="InterPro" id="IPR000595">
    <property type="entry name" value="cNMP-bd_dom"/>
</dbReference>
<dbReference type="InterPro" id="IPR036390">
    <property type="entry name" value="WH_DNA-bd_sf"/>
</dbReference>
<sequence length="252" mass="27846">MQEKQALNQQRPVSHKQTGTRDAFLARSELFRHLPADDLNALHQRTTETSYPSGYVFYRPGDAGSALFLLKQGAVHLYHLSPDGRKLIMATLQSGACFGETLLLGQGQQRHFAEAVSPTRVYSISRHDIEHLAGQRPGVALALFYSVEQRLHQIETQLINTTFKSTLARLATLLLQLAHAQAREQGQLVVTGLTHEELAEHLGVYRETVSATLRELKDLGAIEPGRRHILITSPHLLGTLANPELGTGRSAP</sequence>
<dbReference type="InterPro" id="IPR036388">
    <property type="entry name" value="WH-like_DNA-bd_sf"/>
</dbReference>
<dbReference type="RefSeq" id="WP_201369194.1">
    <property type="nucleotide sequence ID" value="NZ_BNJG01000001.1"/>
</dbReference>
<keyword evidence="1" id="KW-0805">Transcription regulation</keyword>
<evidence type="ECO:0000259" key="5">
    <source>
        <dbReference type="PROSITE" id="PS50042"/>
    </source>
</evidence>
<dbReference type="InterPro" id="IPR050397">
    <property type="entry name" value="Env_Response_Regulators"/>
</dbReference>
<evidence type="ECO:0000256" key="4">
    <source>
        <dbReference type="SAM" id="MobiDB-lite"/>
    </source>
</evidence>
<dbReference type="Pfam" id="PF13545">
    <property type="entry name" value="HTH_Crp_2"/>
    <property type="match status" value="1"/>
</dbReference>
<dbReference type="PANTHER" id="PTHR24567:SF74">
    <property type="entry name" value="HTH-TYPE TRANSCRIPTIONAL REGULATOR ARCR"/>
    <property type="match status" value="1"/>
</dbReference>
<dbReference type="InterPro" id="IPR018490">
    <property type="entry name" value="cNMP-bd_dom_sf"/>
</dbReference>
<keyword evidence="2" id="KW-0238">DNA-binding</keyword>
<dbReference type="InterPro" id="IPR012318">
    <property type="entry name" value="HTH_CRP"/>
</dbReference>
<evidence type="ECO:0008006" key="9">
    <source>
        <dbReference type="Google" id="ProtNLM"/>
    </source>
</evidence>
<dbReference type="Gene3D" id="1.10.10.10">
    <property type="entry name" value="Winged helix-like DNA-binding domain superfamily/Winged helix DNA-binding domain"/>
    <property type="match status" value="1"/>
</dbReference>
<evidence type="ECO:0000256" key="2">
    <source>
        <dbReference type="ARBA" id="ARBA00023125"/>
    </source>
</evidence>
<dbReference type="PANTHER" id="PTHR24567">
    <property type="entry name" value="CRP FAMILY TRANSCRIPTIONAL REGULATORY PROTEIN"/>
    <property type="match status" value="1"/>
</dbReference>
<evidence type="ECO:0000259" key="6">
    <source>
        <dbReference type="PROSITE" id="PS51063"/>
    </source>
</evidence>
<dbReference type="SUPFAM" id="SSF46785">
    <property type="entry name" value="Winged helix' DNA-binding domain"/>
    <property type="match status" value="1"/>
</dbReference>
<evidence type="ECO:0000256" key="1">
    <source>
        <dbReference type="ARBA" id="ARBA00023015"/>
    </source>
</evidence>
<proteinExistence type="predicted"/>
<feature type="region of interest" description="Disordered" evidence="4">
    <location>
        <begin position="1"/>
        <end position="20"/>
    </location>
</feature>
<reference evidence="7 8" key="1">
    <citation type="journal article" date="2021" name="Int. J. Syst. Evol. Microbiol.">
        <title>Reticulibacter mediterranei gen. nov., sp. nov., within the new family Reticulibacteraceae fam. nov., and Ktedonospora formicarum gen. nov., sp. nov., Ktedonobacter robiniae sp. nov., Dictyobacter formicarum sp. nov. and Dictyobacter arantiisoli sp. nov., belonging to the class Ktedonobacteria.</title>
        <authorList>
            <person name="Yabe S."/>
            <person name="Zheng Y."/>
            <person name="Wang C.M."/>
            <person name="Sakai Y."/>
            <person name="Abe K."/>
            <person name="Yokota A."/>
            <person name="Donadio S."/>
            <person name="Cavaletti L."/>
            <person name="Monciardini P."/>
        </authorList>
    </citation>
    <scope>NUCLEOTIDE SEQUENCE [LARGE SCALE GENOMIC DNA]</scope>
    <source>
        <strain evidence="7 8">SOSP1-30</strain>
    </source>
</reference>
<name>A0ABQ3UHT1_9CHLR</name>
<dbReference type="EMBL" id="BNJG01000001">
    <property type="protein sequence ID" value="GHO52269.1"/>
    <property type="molecule type" value="Genomic_DNA"/>
</dbReference>
<dbReference type="Gene3D" id="2.60.120.10">
    <property type="entry name" value="Jelly Rolls"/>
    <property type="match status" value="1"/>
</dbReference>
<dbReference type="SMART" id="SM00419">
    <property type="entry name" value="HTH_CRP"/>
    <property type="match status" value="1"/>
</dbReference>
<evidence type="ECO:0000313" key="8">
    <source>
        <dbReference type="Proteomes" id="UP000654345"/>
    </source>
</evidence>
<dbReference type="Pfam" id="PF00027">
    <property type="entry name" value="cNMP_binding"/>
    <property type="match status" value="1"/>
</dbReference>
<dbReference type="CDD" id="cd00038">
    <property type="entry name" value="CAP_ED"/>
    <property type="match status" value="1"/>
</dbReference>
<protein>
    <recommendedName>
        <fullName evidence="9">Crp/Fnr family transcriptional regulator</fullName>
    </recommendedName>
</protein>
<accession>A0ABQ3UHT1</accession>